<evidence type="ECO:0000256" key="1">
    <source>
        <dbReference type="ARBA" id="ARBA00006974"/>
    </source>
</evidence>
<dbReference type="PhylomeDB" id="A0A022QTH2"/>
<dbReference type="PANTHER" id="PTHR31374:SF304">
    <property type="entry name" value="OS04G0537100 PROTEIN"/>
    <property type="match status" value="1"/>
</dbReference>
<accession>A0A022QTH2</accession>
<dbReference type="KEGG" id="egt:105963692"/>
<dbReference type="STRING" id="4155.A0A022QTH2"/>
<dbReference type="GO" id="GO:0009733">
    <property type="term" value="P:response to auxin"/>
    <property type="evidence" value="ECO:0007669"/>
    <property type="project" value="InterPro"/>
</dbReference>
<dbReference type="OrthoDB" id="1026046at2759"/>
<proteinExistence type="inferred from homology"/>
<dbReference type="Pfam" id="PF02519">
    <property type="entry name" value="Auxin_inducible"/>
    <property type="match status" value="1"/>
</dbReference>
<reference evidence="2 3" key="1">
    <citation type="journal article" date="2013" name="Proc. Natl. Acad. Sci. U.S.A.">
        <title>Fine-scale variation in meiotic recombination in Mimulus inferred from population shotgun sequencing.</title>
        <authorList>
            <person name="Hellsten U."/>
            <person name="Wright K.M."/>
            <person name="Jenkins J."/>
            <person name="Shu S."/>
            <person name="Yuan Y."/>
            <person name="Wessler S.R."/>
            <person name="Schmutz J."/>
            <person name="Willis J.H."/>
            <person name="Rokhsar D.S."/>
        </authorList>
    </citation>
    <scope>NUCLEOTIDE SEQUENCE [LARGE SCALE GENOMIC DNA]</scope>
    <source>
        <strain evidence="3">cv. DUN x IM62</strain>
    </source>
</reference>
<dbReference type="OMA" id="ICNKANC"/>
<dbReference type="eggNOG" id="ENOG502S3J8">
    <property type="taxonomic scope" value="Eukaryota"/>
</dbReference>
<name>A0A022QTH2_ERYGU</name>
<sequence>MVRKRIRGFLLKHRVTTLFRRLFRRNCSQSAYSRLDPPRCNRVEPFSKLASWTRCLRTKAKEILSKNYNNSCRGFIRVGQEPFIEKPAPVPKGHMAVYVGQKDGGDFQRIFVPVAFFNHPLFGDLLKESEKEYGFNYPGGITIPCRISEFERIQTRIKSGQSTRKLR</sequence>
<comment type="similarity">
    <text evidence="1">Belongs to the ARG7 family.</text>
</comment>
<dbReference type="PANTHER" id="PTHR31374">
    <property type="entry name" value="AUXIN-INDUCED PROTEIN-LIKE-RELATED"/>
    <property type="match status" value="1"/>
</dbReference>
<organism evidence="2 3">
    <name type="scientific">Erythranthe guttata</name>
    <name type="common">Yellow monkey flower</name>
    <name type="synonym">Mimulus guttatus</name>
    <dbReference type="NCBI Taxonomy" id="4155"/>
    <lineage>
        <taxon>Eukaryota</taxon>
        <taxon>Viridiplantae</taxon>
        <taxon>Streptophyta</taxon>
        <taxon>Embryophyta</taxon>
        <taxon>Tracheophyta</taxon>
        <taxon>Spermatophyta</taxon>
        <taxon>Magnoliopsida</taxon>
        <taxon>eudicotyledons</taxon>
        <taxon>Gunneridae</taxon>
        <taxon>Pentapetalae</taxon>
        <taxon>asterids</taxon>
        <taxon>lamiids</taxon>
        <taxon>Lamiales</taxon>
        <taxon>Phrymaceae</taxon>
        <taxon>Erythranthe</taxon>
    </lineage>
</organism>
<evidence type="ECO:0000313" key="2">
    <source>
        <dbReference type="EMBL" id="EYU31967.1"/>
    </source>
</evidence>
<dbReference type="Proteomes" id="UP000030748">
    <property type="component" value="Unassembled WGS sequence"/>
</dbReference>
<gene>
    <name evidence="2" type="ORF">MIMGU_mgv1a020147mg</name>
</gene>
<dbReference type="EMBL" id="KI630880">
    <property type="protein sequence ID" value="EYU31967.1"/>
    <property type="molecule type" value="Genomic_DNA"/>
</dbReference>
<keyword evidence="3" id="KW-1185">Reference proteome</keyword>
<evidence type="ECO:0000313" key="3">
    <source>
        <dbReference type="Proteomes" id="UP000030748"/>
    </source>
</evidence>
<dbReference type="InterPro" id="IPR003676">
    <property type="entry name" value="SAUR_fam"/>
</dbReference>
<dbReference type="AlphaFoldDB" id="A0A022QTH2"/>
<protein>
    <submittedName>
        <fullName evidence="2">Uncharacterized protein</fullName>
    </submittedName>
</protein>